<dbReference type="EMBL" id="CP042914">
    <property type="protein sequence ID" value="QEG40848.1"/>
    <property type="molecule type" value="Genomic_DNA"/>
</dbReference>
<feature type="compositionally biased region" description="Basic and acidic residues" evidence="1">
    <location>
        <begin position="74"/>
        <end position="83"/>
    </location>
</feature>
<gene>
    <name evidence="3" type="ORF">UC8_28660</name>
</gene>
<protein>
    <recommendedName>
        <fullName evidence="5">Cobalt-zinc-cadmium resistance protein CzcI</fullName>
    </recommendedName>
</protein>
<reference evidence="3 4" key="1">
    <citation type="submission" date="2019-08" db="EMBL/GenBank/DDBJ databases">
        <title>Deep-cultivation of Planctomycetes and their phenomic and genomic characterization uncovers novel biology.</title>
        <authorList>
            <person name="Wiegand S."/>
            <person name="Jogler M."/>
            <person name="Boedeker C."/>
            <person name="Pinto D."/>
            <person name="Vollmers J."/>
            <person name="Rivas-Marin E."/>
            <person name="Kohn T."/>
            <person name="Peeters S.H."/>
            <person name="Heuer A."/>
            <person name="Rast P."/>
            <person name="Oberbeckmann S."/>
            <person name="Bunk B."/>
            <person name="Jeske O."/>
            <person name="Meyerdierks A."/>
            <person name="Storesund J.E."/>
            <person name="Kallscheuer N."/>
            <person name="Luecker S."/>
            <person name="Lage O.M."/>
            <person name="Pohl T."/>
            <person name="Merkel B.J."/>
            <person name="Hornburger P."/>
            <person name="Mueller R.-W."/>
            <person name="Bruemmer F."/>
            <person name="Labrenz M."/>
            <person name="Spormann A.M."/>
            <person name="Op den Camp H."/>
            <person name="Overmann J."/>
            <person name="Amann R."/>
            <person name="Jetten M.S.M."/>
            <person name="Mascher T."/>
            <person name="Medema M.H."/>
            <person name="Devos D.P."/>
            <person name="Kaster A.-K."/>
            <person name="Ovreas L."/>
            <person name="Rohde M."/>
            <person name="Galperin M.Y."/>
            <person name="Jogler C."/>
        </authorList>
    </citation>
    <scope>NUCLEOTIDE SEQUENCE [LARGE SCALE GENOMIC DNA]</scope>
    <source>
        <strain evidence="3 4">UC8</strain>
    </source>
</reference>
<evidence type="ECO:0000256" key="1">
    <source>
        <dbReference type="SAM" id="MobiDB-lite"/>
    </source>
</evidence>
<name>A0A5B9QPA0_9BACT</name>
<dbReference type="Proteomes" id="UP000325286">
    <property type="component" value="Chromosome"/>
</dbReference>
<dbReference type="RefSeq" id="WP_084426262.1">
    <property type="nucleotide sequence ID" value="NZ_CP042914.1"/>
</dbReference>
<keyword evidence="4" id="KW-1185">Reference proteome</keyword>
<sequence length="145" mass="15389" precursor="true">MTSFVRPYIVSLLCGVVALGHATAWLHVADCEHEGHHHLAAQANAAELEAAHHDHHHECCHHGDEAAGESQRLVSEESHHSHGSHDSGACLICQSLGLANGVDWHLDALTIVRADSGVARISAVILPESTFLSIPQPRGPPAPLA</sequence>
<evidence type="ECO:0000313" key="3">
    <source>
        <dbReference type="EMBL" id="QEG40848.1"/>
    </source>
</evidence>
<keyword evidence="2" id="KW-0732">Signal</keyword>
<evidence type="ECO:0000256" key="2">
    <source>
        <dbReference type="SAM" id="SignalP"/>
    </source>
</evidence>
<feature type="region of interest" description="Disordered" evidence="1">
    <location>
        <begin position="52"/>
        <end position="83"/>
    </location>
</feature>
<organism evidence="3 4">
    <name type="scientific">Roseimaritima ulvae</name>
    <dbReference type="NCBI Taxonomy" id="980254"/>
    <lineage>
        <taxon>Bacteria</taxon>
        <taxon>Pseudomonadati</taxon>
        <taxon>Planctomycetota</taxon>
        <taxon>Planctomycetia</taxon>
        <taxon>Pirellulales</taxon>
        <taxon>Pirellulaceae</taxon>
        <taxon>Roseimaritima</taxon>
    </lineage>
</organism>
<dbReference type="AlphaFoldDB" id="A0A5B9QPA0"/>
<feature type="signal peptide" evidence="2">
    <location>
        <begin position="1"/>
        <end position="22"/>
    </location>
</feature>
<proteinExistence type="predicted"/>
<accession>A0A5B9QPA0</accession>
<feature type="compositionally biased region" description="Basic and acidic residues" evidence="1">
    <location>
        <begin position="52"/>
        <end position="65"/>
    </location>
</feature>
<dbReference type="KEGG" id="rul:UC8_28660"/>
<evidence type="ECO:0008006" key="5">
    <source>
        <dbReference type="Google" id="ProtNLM"/>
    </source>
</evidence>
<feature type="chain" id="PRO_5023128989" description="Cobalt-zinc-cadmium resistance protein CzcI" evidence="2">
    <location>
        <begin position="23"/>
        <end position="145"/>
    </location>
</feature>
<dbReference type="OrthoDB" id="279549at2"/>
<evidence type="ECO:0000313" key="4">
    <source>
        <dbReference type="Proteomes" id="UP000325286"/>
    </source>
</evidence>